<dbReference type="SUPFAM" id="SSF55729">
    <property type="entry name" value="Acyl-CoA N-acyltransferases (Nat)"/>
    <property type="match status" value="1"/>
</dbReference>
<gene>
    <name evidence="2" type="ORF">N789_07225</name>
</gene>
<dbReference type="eggNOG" id="COG0456">
    <property type="taxonomic scope" value="Bacteria"/>
</dbReference>
<keyword evidence="3" id="KW-1185">Reference proteome</keyword>
<sequence>MTDLHIRPAREDDIGLMARWAEAMAWETEHKRLDLDLVTRGIRAAYADPQRAQYYIADRAGEPVGTLMITREWSDWRNAWWWWIQSVYVPIEQRRGGVFRALYAHVLALASEAPEVCGLRLYVERENVGAQRTYEFLGMADAGYRMYEKPLI</sequence>
<dbReference type="STRING" id="1121015.GCA_000420545_01896"/>
<dbReference type="RefSeq" id="WP_026802535.1">
    <property type="nucleotide sequence ID" value="NZ_ATVD01000003.1"/>
</dbReference>
<accession>A0A091AXL2</accession>
<dbReference type="Proteomes" id="UP000029385">
    <property type="component" value="Unassembled WGS sequence"/>
</dbReference>
<dbReference type="InterPro" id="IPR016181">
    <property type="entry name" value="Acyl_CoA_acyltransferase"/>
</dbReference>
<dbReference type="EMBL" id="AVCI01000003">
    <property type="protein sequence ID" value="KFN44201.1"/>
    <property type="molecule type" value="Genomic_DNA"/>
</dbReference>
<dbReference type="PATRIC" id="fig|1121015.4.peg.937"/>
<dbReference type="GO" id="GO:0016747">
    <property type="term" value="F:acyltransferase activity, transferring groups other than amino-acyl groups"/>
    <property type="evidence" value="ECO:0007669"/>
    <property type="project" value="InterPro"/>
</dbReference>
<dbReference type="CDD" id="cd04301">
    <property type="entry name" value="NAT_SF"/>
    <property type="match status" value="1"/>
</dbReference>
<dbReference type="PROSITE" id="PS51186">
    <property type="entry name" value="GNAT"/>
    <property type="match status" value="1"/>
</dbReference>
<organism evidence="2 3">
    <name type="scientific">Arenimonas oryziterrae DSM 21050 = YC6267</name>
    <dbReference type="NCBI Taxonomy" id="1121015"/>
    <lineage>
        <taxon>Bacteria</taxon>
        <taxon>Pseudomonadati</taxon>
        <taxon>Pseudomonadota</taxon>
        <taxon>Gammaproteobacteria</taxon>
        <taxon>Lysobacterales</taxon>
        <taxon>Lysobacteraceae</taxon>
        <taxon>Arenimonas</taxon>
    </lineage>
</organism>
<comment type="caution">
    <text evidence="2">The sequence shown here is derived from an EMBL/GenBank/DDBJ whole genome shotgun (WGS) entry which is preliminary data.</text>
</comment>
<evidence type="ECO:0000313" key="2">
    <source>
        <dbReference type="EMBL" id="KFN44201.1"/>
    </source>
</evidence>
<protein>
    <recommendedName>
        <fullName evidence="1">N-acetyltransferase domain-containing protein</fullName>
    </recommendedName>
</protein>
<dbReference type="Gene3D" id="3.40.630.30">
    <property type="match status" value="1"/>
</dbReference>
<name>A0A091AXL2_9GAMM</name>
<feature type="domain" description="N-acetyltransferase" evidence="1">
    <location>
        <begin position="4"/>
        <end position="152"/>
    </location>
</feature>
<dbReference type="OrthoDB" id="9805924at2"/>
<dbReference type="Pfam" id="PF00583">
    <property type="entry name" value="Acetyltransf_1"/>
    <property type="match status" value="1"/>
</dbReference>
<reference evidence="2 3" key="1">
    <citation type="submission" date="2013-09" db="EMBL/GenBank/DDBJ databases">
        <title>Genome sequencing of Arenimonas oryziterrae.</title>
        <authorList>
            <person name="Chen F."/>
            <person name="Wang G."/>
        </authorList>
    </citation>
    <scope>NUCLEOTIDE SEQUENCE [LARGE SCALE GENOMIC DNA]</scope>
    <source>
        <strain evidence="2 3">YC6267</strain>
    </source>
</reference>
<dbReference type="InterPro" id="IPR000182">
    <property type="entry name" value="GNAT_dom"/>
</dbReference>
<evidence type="ECO:0000313" key="3">
    <source>
        <dbReference type="Proteomes" id="UP000029385"/>
    </source>
</evidence>
<proteinExistence type="predicted"/>
<evidence type="ECO:0000259" key="1">
    <source>
        <dbReference type="PROSITE" id="PS51186"/>
    </source>
</evidence>
<dbReference type="AlphaFoldDB" id="A0A091AXL2"/>